<evidence type="ECO:0000256" key="3">
    <source>
        <dbReference type="ARBA" id="ARBA00022449"/>
    </source>
</evidence>
<proteinExistence type="inferred from homology"/>
<dbReference type="PANTHER" id="PTHR33451">
    <property type="entry name" value="MALATE-2H(+)/NA(+)-LACTATE ANTIPORTER"/>
    <property type="match status" value="1"/>
</dbReference>
<dbReference type="EMBL" id="CACRTV010000035">
    <property type="protein sequence ID" value="VYU03983.1"/>
    <property type="molecule type" value="Genomic_DNA"/>
</dbReference>
<feature type="transmembrane region" description="Helical" evidence="9">
    <location>
        <begin position="405"/>
        <end position="422"/>
    </location>
</feature>
<keyword evidence="7 9" id="KW-0472">Membrane</keyword>
<feature type="transmembrane region" description="Helical" evidence="9">
    <location>
        <begin position="195"/>
        <end position="211"/>
    </location>
</feature>
<feature type="transmembrane region" description="Helical" evidence="9">
    <location>
        <begin position="379"/>
        <end position="399"/>
    </location>
</feature>
<keyword evidence="6 9" id="KW-1133">Transmembrane helix</keyword>
<dbReference type="AlphaFoldDB" id="A0A6N3BTX4"/>
<sequence>MKTKGKFSALLPLAVFLIVYAGTSIIAKDFYAVSVIVPFLISAIVALSMNKKRTFEDKLQDFCKGAGNSNVILMILIFVLAGAFAQVAKAMGAVDSTVNFGLSILPTSILVPGVFIIASFIALSVGTSMGTIVALVPIAVGISDKTGIAVAIVVGAVVSGAMFGDNLSMISDTTIAATRTQGCEMKDKFKMNFKIVLPAAIVTAIIFMILTKGTSIQTLGEYEYSFIKILPYIVVLISALMGINVIFILIGGIVFAGAIGILYGSFDIIGLFTNISAGIQGMSELIIISLLIAGTIELIKNNGGIEYILNKGMKNFKSKRGAELGIATLVSLVDICTANNTIAIVTVGPIAKDISDEFELEPRRVAGIMDMFSCVFQGLIPYGAQLISASGLAMISPFAIIKYSVYPYLMGICALVSIYLYWRKRSE</sequence>
<evidence type="ECO:0000313" key="11">
    <source>
        <dbReference type="EMBL" id="VYU03983.1"/>
    </source>
</evidence>
<accession>A0A6N3BTX4</accession>
<gene>
    <name evidence="11" type="primary">mleN_1</name>
    <name evidence="11" type="ORF">CPLFYP93_01234</name>
</gene>
<feature type="transmembrane region" description="Helical" evidence="9">
    <location>
        <begin position="232"/>
        <end position="262"/>
    </location>
</feature>
<dbReference type="InterPro" id="IPR018461">
    <property type="entry name" value="Na/H_Antiport_NhaC-like_C"/>
</dbReference>
<evidence type="ECO:0000256" key="4">
    <source>
        <dbReference type="ARBA" id="ARBA00022475"/>
    </source>
</evidence>
<keyword evidence="3" id="KW-0050">Antiport</keyword>
<organism evidence="11">
    <name type="scientific">Clostridium paraputrificum</name>
    <dbReference type="NCBI Taxonomy" id="29363"/>
    <lineage>
        <taxon>Bacteria</taxon>
        <taxon>Bacillati</taxon>
        <taxon>Bacillota</taxon>
        <taxon>Clostridia</taxon>
        <taxon>Eubacteriales</taxon>
        <taxon>Clostridiaceae</taxon>
        <taxon>Clostridium</taxon>
    </lineage>
</organism>
<comment type="similarity">
    <text evidence="8">Belongs to the NhaC Na(+)/H(+) (TC 2.A.35) antiporter family.</text>
</comment>
<dbReference type="RefSeq" id="WP_156560348.1">
    <property type="nucleotide sequence ID" value="NZ_CACRTV010000035.1"/>
</dbReference>
<evidence type="ECO:0000256" key="1">
    <source>
        <dbReference type="ARBA" id="ARBA00004651"/>
    </source>
</evidence>
<keyword evidence="2" id="KW-0813">Transport</keyword>
<evidence type="ECO:0000256" key="8">
    <source>
        <dbReference type="ARBA" id="ARBA00038435"/>
    </source>
</evidence>
<evidence type="ECO:0000256" key="7">
    <source>
        <dbReference type="ARBA" id="ARBA00023136"/>
    </source>
</evidence>
<name>A0A6N3BTX4_9CLOT</name>
<dbReference type="GO" id="GO:0015297">
    <property type="term" value="F:antiporter activity"/>
    <property type="evidence" value="ECO:0007669"/>
    <property type="project" value="UniProtKB-KW"/>
</dbReference>
<comment type="subcellular location">
    <subcellularLocation>
        <location evidence="1">Cell membrane</location>
        <topology evidence="1">Multi-pass membrane protein</topology>
    </subcellularLocation>
</comment>
<dbReference type="InterPro" id="IPR052180">
    <property type="entry name" value="NhaC_Na-H+_Antiporter"/>
</dbReference>
<evidence type="ECO:0000259" key="10">
    <source>
        <dbReference type="Pfam" id="PF03553"/>
    </source>
</evidence>
<evidence type="ECO:0000256" key="9">
    <source>
        <dbReference type="SAM" id="Phobius"/>
    </source>
</evidence>
<feature type="domain" description="Na+/H+ antiporter NhaC-like C-terminal" evidence="10">
    <location>
        <begin position="67"/>
        <end position="210"/>
    </location>
</feature>
<reference evidence="11" key="1">
    <citation type="submission" date="2019-11" db="EMBL/GenBank/DDBJ databases">
        <authorList>
            <person name="Feng L."/>
        </authorList>
    </citation>
    <scope>NUCLEOTIDE SEQUENCE</scope>
    <source>
        <strain evidence="11">CParaputrificumLFYP93</strain>
    </source>
</reference>
<dbReference type="PANTHER" id="PTHR33451:SF5">
    <property type="entry name" value="NA+_H+ ANTIPORTER"/>
    <property type="match status" value="1"/>
</dbReference>
<keyword evidence="5 9" id="KW-0812">Transmembrane</keyword>
<dbReference type="GO" id="GO:0005886">
    <property type="term" value="C:plasma membrane"/>
    <property type="evidence" value="ECO:0007669"/>
    <property type="project" value="UniProtKB-SubCell"/>
</dbReference>
<dbReference type="Pfam" id="PF03553">
    <property type="entry name" value="Na_H_antiporter"/>
    <property type="match status" value="2"/>
</dbReference>
<feature type="domain" description="Na+/H+ antiporter NhaC-like C-terminal" evidence="10">
    <location>
        <begin position="236"/>
        <end position="421"/>
    </location>
</feature>
<feature type="transmembrane region" description="Helical" evidence="9">
    <location>
        <begin position="31"/>
        <end position="50"/>
    </location>
</feature>
<feature type="transmembrane region" description="Helical" evidence="9">
    <location>
        <begin position="71"/>
        <end position="94"/>
    </location>
</feature>
<feature type="transmembrane region" description="Helical" evidence="9">
    <location>
        <begin position="147"/>
        <end position="164"/>
    </location>
</feature>
<feature type="transmembrane region" description="Helical" evidence="9">
    <location>
        <begin position="114"/>
        <end position="140"/>
    </location>
</feature>
<evidence type="ECO:0000256" key="5">
    <source>
        <dbReference type="ARBA" id="ARBA00022692"/>
    </source>
</evidence>
<keyword evidence="4" id="KW-1003">Cell membrane</keyword>
<protein>
    <submittedName>
        <fullName evidence="11">Malate-2H(+)/Na(+)-lactate antiporter</fullName>
    </submittedName>
</protein>
<evidence type="ECO:0000256" key="2">
    <source>
        <dbReference type="ARBA" id="ARBA00022448"/>
    </source>
</evidence>
<evidence type="ECO:0000256" key="6">
    <source>
        <dbReference type="ARBA" id="ARBA00022989"/>
    </source>
</evidence>